<dbReference type="STRING" id="100816.A0A175W0H3"/>
<dbReference type="PRINTS" id="PR00364">
    <property type="entry name" value="DISEASERSIST"/>
</dbReference>
<dbReference type="OrthoDB" id="4583669at2759"/>
<dbReference type="Gene3D" id="1.25.40.10">
    <property type="entry name" value="Tetratricopeptide repeat domain"/>
    <property type="match status" value="2"/>
</dbReference>
<proteinExistence type="predicted"/>
<dbReference type="InterPro" id="IPR027417">
    <property type="entry name" value="P-loop_NTPase"/>
</dbReference>
<name>A0A175W0H3_9PEZI</name>
<feature type="domain" description="NB-ARC" evidence="1">
    <location>
        <begin position="98"/>
        <end position="236"/>
    </location>
</feature>
<dbReference type="Pfam" id="PF00931">
    <property type="entry name" value="NB-ARC"/>
    <property type="match status" value="1"/>
</dbReference>
<dbReference type="VEuPathDB" id="FungiDB:MMYC01_206379"/>
<evidence type="ECO:0000313" key="3">
    <source>
        <dbReference type="EMBL" id="KXX77208.1"/>
    </source>
</evidence>
<dbReference type="GO" id="GO:0043531">
    <property type="term" value="F:ADP binding"/>
    <property type="evidence" value="ECO:0007669"/>
    <property type="project" value="InterPro"/>
</dbReference>
<dbReference type="PANTHER" id="PTHR35205:SF1">
    <property type="entry name" value="ZU5 DOMAIN-CONTAINING PROTEIN"/>
    <property type="match status" value="1"/>
</dbReference>
<dbReference type="SUPFAM" id="SSF48452">
    <property type="entry name" value="TPR-like"/>
    <property type="match status" value="1"/>
</dbReference>
<gene>
    <name evidence="3" type="ORF">MMYC01_206379</name>
</gene>
<dbReference type="PANTHER" id="PTHR35205">
    <property type="entry name" value="NB-ARC AND TPR DOMAIN PROTEIN"/>
    <property type="match status" value="1"/>
</dbReference>
<dbReference type="Pfam" id="PF25000">
    <property type="entry name" value="DUF7779"/>
    <property type="match status" value="1"/>
</dbReference>
<evidence type="ECO:0000313" key="4">
    <source>
        <dbReference type="Proteomes" id="UP000078237"/>
    </source>
</evidence>
<comment type="caution">
    <text evidence="3">The sequence shown here is derived from an EMBL/GenBank/DDBJ whole genome shotgun (WGS) entry which is preliminary data.</text>
</comment>
<dbReference type="InterPro" id="IPR019734">
    <property type="entry name" value="TPR_rpt"/>
</dbReference>
<protein>
    <submittedName>
        <fullName evidence="3">Disease resistance protein RDL6</fullName>
    </submittedName>
</protein>
<dbReference type="AlphaFoldDB" id="A0A175W0H3"/>
<dbReference type="Gene3D" id="3.40.50.300">
    <property type="entry name" value="P-loop containing nucleotide triphosphate hydrolases"/>
    <property type="match status" value="1"/>
</dbReference>
<accession>A0A175W0H3</accession>
<feature type="domain" description="DUF7779" evidence="2">
    <location>
        <begin position="322"/>
        <end position="403"/>
    </location>
</feature>
<keyword evidence="4" id="KW-1185">Reference proteome</keyword>
<evidence type="ECO:0000259" key="2">
    <source>
        <dbReference type="Pfam" id="PF25000"/>
    </source>
</evidence>
<dbReference type="InterPro" id="IPR056681">
    <property type="entry name" value="DUF7779"/>
</dbReference>
<evidence type="ECO:0000259" key="1">
    <source>
        <dbReference type="Pfam" id="PF00931"/>
    </source>
</evidence>
<dbReference type="EMBL" id="LCTW02000172">
    <property type="protein sequence ID" value="KXX77208.1"/>
    <property type="molecule type" value="Genomic_DNA"/>
</dbReference>
<dbReference type="SMART" id="SM00028">
    <property type="entry name" value="TPR"/>
    <property type="match status" value="3"/>
</dbReference>
<reference evidence="3 4" key="1">
    <citation type="journal article" date="2016" name="Genome Announc.">
        <title>Genome Sequence of Madurella mycetomatis mm55, Isolated from a Human Mycetoma Case in Sudan.</title>
        <authorList>
            <person name="Smit S."/>
            <person name="Derks M.F."/>
            <person name="Bervoets S."/>
            <person name="Fahal A."/>
            <person name="van Leeuwen W."/>
            <person name="van Belkum A."/>
            <person name="van de Sande W.W."/>
        </authorList>
    </citation>
    <scope>NUCLEOTIDE SEQUENCE [LARGE SCALE GENOMIC DNA]</scope>
    <source>
        <strain evidence="4">mm55</strain>
    </source>
</reference>
<dbReference type="InterPro" id="IPR002182">
    <property type="entry name" value="NB-ARC"/>
</dbReference>
<dbReference type="Proteomes" id="UP000078237">
    <property type="component" value="Unassembled WGS sequence"/>
</dbReference>
<dbReference type="InterPro" id="IPR011990">
    <property type="entry name" value="TPR-like_helical_dom_sf"/>
</dbReference>
<organism evidence="3 4">
    <name type="scientific">Madurella mycetomatis</name>
    <dbReference type="NCBI Taxonomy" id="100816"/>
    <lineage>
        <taxon>Eukaryota</taxon>
        <taxon>Fungi</taxon>
        <taxon>Dikarya</taxon>
        <taxon>Ascomycota</taxon>
        <taxon>Pezizomycotina</taxon>
        <taxon>Sordariomycetes</taxon>
        <taxon>Sordariomycetidae</taxon>
        <taxon>Sordariales</taxon>
        <taxon>Sordariales incertae sedis</taxon>
        <taxon>Madurella</taxon>
    </lineage>
</organism>
<dbReference type="SUPFAM" id="SSF52540">
    <property type="entry name" value="P-loop containing nucleoside triphosphate hydrolases"/>
    <property type="match status" value="1"/>
</dbReference>
<sequence>MSLGNMIMMPWSSIKEKFERSEQSINRHIRDFELESQISALEVSVTGTRAVQDALANVRIVAKSSLPFRNLFYPRNHNFIGREGELALLDSTLRPTDNSGIRSCAIHGIAGIGKTQLAVEFTHRHGPTFDCMVWLAAQDHVNLATGFSSLYARLHIGPSTPDQQSITEAVKQWLSESSRWLLVFDNVEDWATIAPYWPATGNGSIIITTQNPAVAQITTRHIELRSMSVQEGQQLFFAHLGRSITAVPQQDVSIAASLSEELGGLPMALAHLAGYISQSQTSLESFRLQFHRRLQGSEIWNSRPTTTTAFHSQRLGALWDIAINGLDEDSRNLLEKVSFLNPDVIPEELLLRGRNDTNSIAKFNRAIADLRKRCLIDRSPNSRPPYVSVHRALQRSMTFRLDSSGYASTFVQVFELVRSAFPRRDKLEIPDHHNWELYEQYLPQVLSLQARATDLDLPPGSLIEFADMLSDAGHFLWHRGDLQGAADTLQSAEKMCRRAPEHASASTLASVATGLQAVANAVGVSKRKEAIEYAREAVRLRVKYRVADAHTADILLANAWHDLGCTYLEAEEYARAEDCLNYSMAIKKQIGTEDSMPFEFATEYEDLAYVRLSQGRTQDALDLIQGAVRVAKSDETANRAVLLQFVFDWAVILLNSGQFEEALRKAQEAFDGREKILGQYAIHTLNSLYWVANALYHLGRLRESE</sequence>